<dbReference type="Gene3D" id="3.10.450.50">
    <property type="match status" value="1"/>
</dbReference>
<dbReference type="EMBL" id="CP034464">
    <property type="protein sequence ID" value="AZP13271.1"/>
    <property type="molecule type" value="Genomic_DNA"/>
</dbReference>
<dbReference type="OrthoDB" id="9799296at2"/>
<gene>
    <name evidence="2" type="ORF">EJN92_15455</name>
</gene>
<feature type="domain" description="SnoaL-like" evidence="1">
    <location>
        <begin position="12"/>
        <end position="108"/>
    </location>
</feature>
<reference evidence="2 3" key="1">
    <citation type="journal article" date="2011" name="Int. J. Syst. Evol. Microbiol.">
        <title>Description of Undibacterium oligocarboniphilum sp. nov., isolated from purified water, and Undibacterium pigrum strain CCUG 49012 as the type strain of Undibacterium parvum sp. nov., and emended descriptions of the genus Undibacterium and the species Undibacterium pigrum.</title>
        <authorList>
            <person name="Eder W."/>
            <person name="Wanner G."/>
            <person name="Ludwig W."/>
            <person name="Busse H.J."/>
            <person name="Ziemke-Kageler F."/>
            <person name="Lang E."/>
        </authorList>
    </citation>
    <scope>NUCLEOTIDE SEQUENCE [LARGE SCALE GENOMIC DNA]</scope>
    <source>
        <strain evidence="2 3">DSM 23061</strain>
    </source>
</reference>
<dbReference type="InterPro" id="IPR008317">
    <property type="entry name" value="UCP030561"/>
</dbReference>
<dbReference type="Proteomes" id="UP000275663">
    <property type="component" value="Chromosome"/>
</dbReference>
<protein>
    <submittedName>
        <fullName evidence="2">Steroid delta-isomerase</fullName>
    </submittedName>
</protein>
<dbReference type="InterPro" id="IPR037401">
    <property type="entry name" value="SnoaL-like"/>
</dbReference>
<dbReference type="GO" id="GO:0016853">
    <property type="term" value="F:isomerase activity"/>
    <property type="evidence" value="ECO:0007669"/>
    <property type="project" value="UniProtKB-KW"/>
</dbReference>
<evidence type="ECO:0000313" key="2">
    <source>
        <dbReference type="EMBL" id="AZP13271.1"/>
    </source>
</evidence>
<keyword evidence="3" id="KW-1185">Reference proteome</keyword>
<proteinExistence type="predicted"/>
<dbReference type="PIRSF" id="PIRSF030561">
    <property type="entry name" value="UCP030561"/>
    <property type="match status" value="1"/>
</dbReference>
<dbReference type="InterPro" id="IPR032710">
    <property type="entry name" value="NTF2-like_dom_sf"/>
</dbReference>
<dbReference type="SUPFAM" id="SSF54427">
    <property type="entry name" value="NTF2-like"/>
    <property type="match status" value="1"/>
</dbReference>
<evidence type="ECO:0000259" key="1">
    <source>
        <dbReference type="Pfam" id="PF12680"/>
    </source>
</evidence>
<keyword evidence="2" id="KW-0413">Isomerase</keyword>
<accession>A0A3S9HME7</accession>
<dbReference type="KEGG" id="upv:EJN92_15455"/>
<sequence length="123" mass="13652">MSKTFTPAALIQHQLDMYNAKDVDGWLACYAVDAQQYTLHGDLLASGHADMRARISSRFTEPDLHARLLNRSVMGNIIVDLELITRNFPEGKGSIEMLCIYEVLDGLIHKASFALGEKCIAAK</sequence>
<organism evidence="2 3">
    <name type="scientific">Undibacterium parvum</name>
    <dbReference type="NCBI Taxonomy" id="401471"/>
    <lineage>
        <taxon>Bacteria</taxon>
        <taxon>Pseudomonadati</taxon>
        <taxon>Pseudomonadota</taxon>
        <taxon>Betaproteobacteria</taxon>
        <taxon>Burkholderiales</taxon>
        <taxon>Oxalobacteraceae</taxon>
        <taxon>Undibacterium</taxon>
    </lineage>
</organism>
<dbReference type="Pfam" id="PF12680">
    <property type="entry name" value="SnoaL_2"/>
    <property type="match status" value="1"/>
</dbReference>
<dbReference type="AlphaFoldDB" id="A0A3S9HME7"/>
<name>A0A3S9HME7_9BURK</name>
<evidence type="ECO:0000313" key="3">
    <source>
        <dbReference type="Proteomes" id="UP000275663"/>
    </source>
</evidence>
<dbReference type="RefSeq" id="WP_126128647.1">
    <property type="nucleotide sequence ID" value="NZ_CP034464.1"/>
</dbReference>